<gene>
    <name evidence="4 9" type="primary">truA</name>
    <name evidence="10" type="ORF">B9R14_04110</name>
    <name evidence="9" type="ORF">HVS_15215</name>
</gene>
<evidence type="ECO:0000313" key="9">
    <source>
        <dbReference type="EMBL" id="AUG58888.1"/>
    </source>
</evidence>
<feature type="domain" description="Pseudouridine synthase I TruA alpha/beta" evidence="8">
    <location>
        <begin position="143"/>
        <end position="244"/>
    </location>
</feature>
<feature type="domain" description="Pseudouridine synthase I TruA alpha/beta" evidence="8">
    <location>
        <begin position="8"/>
        <end position="104"/>
    </location>
</feature>
<dbReference type="EC" id="5.4.99.12" evidence="4"/>
<dbReference type="Proteomes" id="UP000239720">
    <property type="component" value="Unassembled WGS sequence"/>
</dbReference>
<organism evidence="9 11">
    <name type="scientific">Acetivibrio saccincola</name>
    <dbReference type="NCBI Taxonomy" id="1677857"/>
    <lineage>
        <taxon>Bacteria</taxon>
        <taxon>Bacillati</taxon>
        <taxon>Bacillota</taxon>
        <taxon>Clostridia</taxon>
        <taxon>Eubacteriales</taxon>
        <taxon>Oscillospiraceae</taxon>
        <taxon>Acetivibrio</taxon>
    </lineage>
</organism>
<dbReference type="InterPro" id="IPR020095">
    <property type="entry name" value="PsdUridine_synth_TruA_C"/>
</dbReference>
<reference evidence="9 11" key="1">
    <citation type="submission" date="2017-12" db="EMBL/GenBank/DDBJ databases">
        <title>Complete genome sequence of Herbivorax saccincola GGR1, a novel Cellulosome-producing hydrolytic bacterium in a thermophilic biogas plant, established by Illumina and Nanopore MinION sequencing.</title>
        <authorList>
            <person name="Pechtl A."/>
            <person name="Ruckert C."/>
            <person name="Koeck D.E."/>
            <person name="Maus I."/>
            <person name="Winkler A."/>
            <person name="Kalinowski J."/>
            <person name="Puhler A."/>
            <person name="Schwarz W.W."/>
            <person name="Zverlov V.V."/>
            <person name="Schluter A."/>
            <person name="Liebl W."/>
        </authorList>
    </citation>
    <scope>NUCLEOTIDE SEQUENCE [LARGE SCALE GENOMIC DNA]</scope>
    <source>
        <strain evidence="9">GGR1</strain>
        <strain evidence="11">SR1</strain>
    </source>
</reference>
<evidence type="ECO:0000256" key="6">
    <source>
        <dbReference type="PIRSR" id="PIRSR001430-2"/>
    </source>
</evidence>
<feature type="active site" description="Nucleophile" evidence="4 5">
    <location>
        <position position="52"/>
    </location>
</feature>
<dbReference type="GO" id="GO:0031119">
    <property type="term" value="P:tRNA pseudouridine synthesis"/>
    <property type="evidence" value="ECO:0007669"/>
    <property type="project" value="UniProtKB-UniRule"/>
</dbReference>
<comment type="function">
    <text evidence="4">Formation of pseudouridine at positions 38, 39 and 40 in the anticodon stem and loop of transfer RNAs.</text>
</comment>
<keyword evidence="3 4" id="KW-0413">Isomerase</keyword>
<evidence type="ECO:0000256" key="1">
    <source>
        <dbReference type="ARBA" id="ARBA00009375"/>
    </source>
</evidence>
<name>A0A2K9E8P4_9FIRM</name>
<comment type="caution">
    <text evidence="4">Lacks conserved residue(s) required for the propagation of feature annotation.</text>
</comment>
<feature type="binding site" evidence="4 6">
    <location>
        <position position="110"/>
    </location>
    <ligand>
        <name>substrate</name>
    </ligand>
</feature>
<dbReference type="GO" id="GO:0003723">
    <property type="term" value="F:RNA binding"/>
    <property type="evidence" value="ECO:0007669"/>
    <property type="project" value="InterPro"/>
</dbReference>
<keyword evidence="11" id="KW-1185">Reference proteome</keyword>
<dbReference type="InterPro" id="IPR020094">
    <property type="entry name" value="TruA/RsuA/RluB/E/F_N"/>
</dbReference>
<dbReference type="PANTHER" id="PTHR11142">
    <property type="entry name" value="PSEUDOURIDYLATE SYNTHASE"/>
    <property type="match status" value="1"/>
</dbReference>
<dbReference type="OrthoDB" id="9811823at2"/>
<dbReference type="EMBL" id="NEMB01000003">
    <property type="protein sequence ID" value="PQQ66031.1"/>
    <property type="molecule type" value="Genomic_DNA"/>
</dbReference>
<evidence type="ECO:0000256" key="2">
    <source>
        <dbReference type="ARBA" id="ARBA00022694"/>
    </source>
</evidence>
<evidence type="ECO:0000256" key="5">
    <source>
        <dbReference type="PIRSR" id="PIRSR001430-1"/>
    </source>
</evidence>
<accession>A0A2K9E8P4</accession>
<comment type="subunit">
    <text evidence="4">Homodimer.</text>
</comment>
<comment type="similarity">
    <text evidence="1 4 7">Belongs to the tRNA pseudouridine synthase TruA family.</text>
</comment>
<dbReference type="Gene3D" id="3.30.70.660">
    <property type="entry name" value="Pseudouridine synthase I, catalytic domain, C-terminal subdomain"/>
    <property type="match status" value="1"/>
</dbReference>
<evidence type="ECO:0000259" key="8">
    <source>
        <dbReference type="Pfam" id="PF01416"/>
    </source>
</evidence>
<dbReference type="InterPro" id="IPR001406">
    <property type="entry name" value="PsdUridine_synth_TruA"/>
</dbReference>
<dbReference type="PANTHER" id="PTHR11142:SF0">
    <property type="entry name" value="TRNA PSEUDOURIDINE SYNTHASE-LIKE 1"/>
    <property type="match status" value="1"/>
</dbReference>
<evidence type="ECO:0000256" key="3">
    <source>
        <dbReference type="ARBA" id="ARBA00023235"/>
    </source>
</evidence>
<evidence type="ECO:0000313" key="10">
    <source>
        <dbReference type="EMBL" id="PQQ66031.1"/>
    </source>
</evidence>
<dbReference type="EMBL" id="CP025197">
    <property type="protein sequence ID" value="AUG58888.1"/>
    <property type="molecule type" value="Genomic_DNA"/>
</dbReference>
<evidence type="ECO:0000256" key="4">
    <source>
        <dbReference type="HAMAP-Rule" id="MF_00171"/>
    </source>
</evidence>
<dbReference type="InterPro" id="IPR020097">
    <property type="entry name" value="PsdUridine_synth_TruA_a/b_dom"/>
</dbReference>
<proteinExistence type="inferred from homology"/>
<dbReference type="HAMAP" id="MF_00171">
    <property type="entry name" value="TruA"/>
    <property type="match status" value="1"/>
</dbReference>
<dbReference type="KEGG" id="hsc:HVS_15215"/>
<keyword evidence="2 4" id="KW-0819">tRNA processing</keyword>
<dbReference type="NCBIfam" id="TIGR00071">
    <property type="entry name" value="hisT_truA"/>
    <property type="match status" value="1"/>
</dbReference>
<dbReference type="Proteomes" id="UP000233534">
    <property type="component" value="Chromosome"/>
</dbReference>
<dbReference type="InterPro" id="IPR020103">
    <property type="entry name" value="PsdUridine_synth_cat_dom_sf"/>
</dbReference>
<dbReference type="FunFam" id="3.30.70.580:FF:000001">
    <property type="entry name" value="tRNA pseudouridine synthase A"/>
    <property type="match status" value="1"/>
</dbReference>
<dbReference type="GO" id="GO:0160147">
    <property type="term" value="F:tRNA pseudouridine(38-40) synthase activity"/>
    <property type="evidence" value="ECO:0007669"/>
    <property type="project" value="UniProtKB-EC"/>
</dbReference>
<dbReference type="Gene3D" id="3.30.70.580">
    <property type="entry name" value="Pseudouridine synthase I, catalytic domain, N-terminal subdomain"/>
    <property type="match status" value="1"/>
</dbReference>
<comment type="catalytic activity">
    <reaction evidence="4 7">
        <text>uridine(38/39/40) in tRNA = pseudouridine(38/39/40) in tRNA</text>
        <dbReference type="Rhea" id="RHEA:22376"/>
        <dbReference type="Rhea" id="RHEA-COMP:10085"/>
        <dbReference type="Rhea" id="RHEA-COMP:10087"/>
        <dbReference type="ChEBI" id="CHEBI:65314"/>
        <dbReference type="ChEBI" id="CHEBI:65315"/>
        <dbReference type="EC" id="5.4.99.12"/>
    </reaction>
</comment>
<dbReference type="PIRSF" id="PIRSF001430">
    <property type="entry name" value="tRNA_psdUrid_synth"/>
    <property type="match status" value="1"/>
</dbReference>
<evidence type="ECO:0000313" key="12">
    <source>
        <dbReference type="Proteomes" id="UP000239720"/>
    </source>
</evidence>
<dbReference type="AlphaFoldDB" id="A0A2K9E8P4"/>
<dbReference type="SUPFAM" id="SSF55120">
    <property type="entry name" value="Pseudouridine synthase"/>
    <property type="match status" value="1"/>
</dbReference>
<evidence type="ECO:0000256" key="7">
    <source>
        <dbReference type="RuleBase" id="RU003792"/>
    </source>
</evidence>
<dbReference type="CDD" id="cd02570">
    <property type="entry name" value="PseudoU_synth_EcTruA"/>
    <property type="match status" value="1"/>
</dbReference>
<sequence>MRNIKLTIEYDGTNYHGWQIQKNAKTIQGVILDAIKKLTREEIVLNGSGRTDSKVHAYGQVANFKTNSNIPPERFAHALNRILPDDIVVKKSEEVDMDFHARYSAQAKIYRYLIYNSKFPSPLLRNRAWYVPYSLNFEEMMRAAEFFRGTHDFSAFRAVGSTVESSIRTISRISLEKNSDIISLEVTSNGFLYNMMRIIAGTLVDVGRGKFKCEDVKGIIESRDRKKAGQTAPPEGLYLVRVYY</sequence>
<dbReference type="Pfam" id="PF01416">
    <property type="entry name" value="PseudoU_synth_1"/>
    <property type="match status" value="2"/>
</dbReference>
<reference evidence="10 12" key="2">
    <citation type="journal article" date="2018" name="Syst. Appl. Microbiol.">
        <title>Characterization and high-quality draft genome sequence of Herbivorax saccincola A7, an anaerobic, alkaliphilic, thermophilic, cellulolytic, and xylanolytic bacterium.</title>
        <authorList>
            <person name="Aikawa S."/>
            <person name="Baramee S."/>
            <person name="Sermsathanaswadi J."/>
            <person name="Thianheng P."/>
            <person name="Tachaapaikoon C."/>
            <person name="Shikata A."/>
            <person name="Waeonukul R."/>
            <person name="Pason P."/>
            <person name="Ratanakhanokchai K."/>
            <person name="Kosugi A."/>
        </authorList>
    </citation>
    <scope>NUCLEOTIDE SEQUENCE [LARGE SCALE GENOMIC DNA]</scope>
    <source>
        <strain evidence="10 12">A7</strain>
    </source>
</reference>
<protein>
    <recommendedName>
        <fullName evidence="4">tRNA pseudouridine synthase A</fullName>
        <ecNumber evidence="4">5.4.99.12</ecNumber>
    </recommendedName>
    <alternativeName>
        <fullName evidence="4">tRNA pseudouridine(38-40) synthase</fullName>
    </alternativeName>
    <alternativeName>
        <fullName evidence="4">tRNA pseudouridylate synthase I</fullName>
    </alternativeName>
    <alternativeName>
        <fullName evidence="4">tRNA-uridine isomerase I</fullName>
    </alternativeName>
</protein>
<evidence type="ECO:0000313" key="11">
    <source>
        <dbReference type="Proteomes" id="UP000233534"/>
    </source>
</evidence>
<dbReference type="RefSeq" id="WP_101303573.1">
    <property type="nucleotide sequence ID" value="NZ_CP025197.1"/>
</dbReference>